<protein>
    <submittedName>
        <fullName evidence="1">Uncharacterized protein</fullName>
    </submittedName>
</protein>
<dbReference type="EMBL" id="JRES01001091">
    <property type="protein sequence ID" value="KNC25637.1"/>
    <property type="molecule type" value="Genomic_DNA"/>
</dbReference>
<sequence length="199" mass="21970">MSITFDNKFHWDLTTINSGSSPSCMLPSNYLYFSAPLLAYLPVNGSEQGSNHEPALLRTDNSTASYHHFNIWKRLMNTTKCFPINTAANSIVTIFSIKITVDEKQFPAVPEYLPNLFNLYDSVLLPIANASYLANVLVPLPSSITINNSCGPLPMKNSPSMPPKPFSYSRQSLENSSEPSCRFCITNQSPVSVSLSHAT</sequence>
<gene>
    <name evidence="1" type="ORF">FF38_01114</name>
</gene>
<dbReference type="Proteomes" id="UP000037069">
    <property type="component" value="Unassembled WGS sequence"/>
</dbReference>
<evidence type="ECO:0000313" key="1">
    <source>
        <dbReference type="EMBL" id="KNC25637.1"/>
    </source>
</evidence>
<name>A0A0L0BZZ3_LUCCU</name>
<evidence type="ECO:0000313" key="2">
    <source>
        <dbReference type="Proteomes" id="UP000037069"/>
    </source>
</evidence>
<proteinExistence type="predicted"/>
<accession>A0A0L0BZZ3</accession>
<reference evidence="1 2" key="1">
    <citation type="journal article" date="2015" name="Nat. Commun.">
        <title>Lucilia cuprina genome unlocks parasitic fly biology to underpin future interventions.</title>
        <authorList>
            <person name="Anstead C.A."/>
            <person name="Korhonen P.K."/>
            <person name="Young N.D."/>
            <person name="Hall R.S."/>
            <person name="Jex A.R."/>
            <person name="Murali S.C."/>
            <person name="Hughes D.S."/>
            <person name="Lee S.F."/>
            <person name="Perry T."/>
            <person name="Stroehlein A.J."/>
            <person name="Ansell B.R."/>
            <person name="Breugelmans B."/>
            <person name="Hofmann A."/>
            <person name="Qu J."/>
            <person name="Dugan S."/>
            <person name="Lee S.L."/>
            <person name="Chao H."/>
            <person name="Dinh H."/>
            <person name="Han Y."/>
            <person name="Doddapaneni H.V."/>
            <person name="Worley K.C."/>
            <person name="Muzny D.M."/>
            <person name="Ioannidis P."/>
            <person name="Waterhouse R.M."/>
            <person name="Zdobnov E.M."/>
            <person name="James P.J."/>
            <person name="Bagnall N.H."/>
            <person name="Kotze A.C."/>
            <person name="Gibbs R.A."/>
            <person name="Richards S."/>
            <person name="Batterham P."/>
            <person name="Gasser R.B."/>
        </authorList>
    </citation>
    <scope>NUCLEOTIDE SEQUENCE [LARGE SCALE GENOMIC DNA]</scope>
    <source>
        <strain evidence="1 2">LS</strain>
        <tissue evidence="1">Full body</tissue>
    </source>
</reference>
<keyword evidence="2" id="KW-1185">Reference proteome</keyword>
<comment type="caution">
    <text evidence="1">The sequence shown here is derived from an EMBL/GenBank/DDBJ whole genome shotgun (WGS) entry which is preliminary data.</text>
</comment>
<organism evidence="1 2">
    <name type="scientific">Lucilia cuprina</name>
    <name type="common">Green bottle fly</name>
    <name type="synonym">Australian sheep blowfly</name>
    <dbReference type="NCBI Taxonomy" id="7375"/>
    <lineage>
        <taxon>Eukaryota</taxon>
        <taxon>Metazoa</taxon>
        <taxon>Ecdysozoa</taxon>
        <taxon>Arthropoda</taxon>
        <taxon>Hexapoda</taxon>
        <taxon>Insecta</taxon>
        <taxon>Pterygota</taxon>
        <taxon>Neoptera</taxon>
        <taxon>Endopterygota</taxon>
        <taxon>Diptera</taxon>
        <taxon>Brachycera</taxon>
        <taxon>Muscomorpha</taxon>
        <taxon>Oestroidea</taxon>
        <taxon>Calliphoridae</taxon>
        <taxon>Luciliinae</taxon>
        <taxon>Lucilia</taxon>
    </lineage>
</organism>
<dbReference type="AlphaFoldDB" id="A0A0L0BZZ3"/>